<dbReference type="eggNOG" id="COG0745">
    <property type="taxonomic scope" value="Bacteria"/>
</dbReference>
<dbReference type="EC" id="2.7.13.3" evidence="2"/>
<dbReference type="OrthoDB" id="569699at2"/>
<dbReference type="PROSITE" id="PS50110">
    <property type="entry name" value="RESPONSE_REGULATORY"/>
    <property type="match status" value="1"/>
</dbReference>
<evidence type="ECO:0000256" key="6">
    <source>
        <dbReference type="PROSITE-ProRule" id="PRU00169"/>
    </source>
</evidence>
<sequence>MNSNSALVPLADLLVVDDTPDNLRLLSTMLSEQGYKVRKVMSGPLALRVVSVASPDLILLDINMPQMNGYEVCEKLKADPRTSQIPVIFISALDDVWDKVRAFEVGGVDYITKPFQCEEVLARVKNQLTLRWFSKQLSDQNIRLQQEICERQQVENALRQSEAREREKSQALELTLSELRRTQSQLIQSEKMSSLGQMVAGVAHEINNPVGFIYSNLFIARQYFQDLSKLVELYQKAYPNSTPEIQEIIAELDLQFLKEDWQKMINSMQVGAERIQEIVLSLQNFSRLNKSDLKPVDIHEGINHTLEILQYRFRAESYSHRVSCPEIEVIKEYGQLPKVTCYVSQLNQVFMHLLSNAIDALENQPPPRRITISTEVGTGEWKEDREKENLSKDKDKYTQYVVIRIADNGSGMSENVQKQIFDPFFTTKAVGSGTGLGLAICYQVVVEKHQGQIRCISAPGEGTEFIVEIPIAQEYLLSEGH</sequence>
<dbReference type="EMBL" id="CP003630">
    <property type="protein sequence ID" value="AFZ16640.1"/>
    <property type="molecule type" value="Genomic_DNA"/>
</dbReference>
<dbReference type="Pfam" id="PF02518">
    <property type="entry name" value="HATPase_c"/>
    <property type="match status" value="1"/>
</dbReference>
<evidence type="ECO:0000313" key="10">
    <source>
        <dbReference type="Proteomes" id="UP000010471"/>
    </source>
</evidence>
<dbReference type="Gene3D" id="1.10.287.130">
    <property type="match status" value="1"/>
</dbReference>
<dbReference type="InterPro" id="IPR005467">
    <property type="entry name" value="His_kinase_dom"/>
</dbReference>
<keyword evidence="3 6" id="KW-0597">Phosphoprotein</keyword>
<feature type="domain" description="Response regulatory" evidence="8">
    <location>
        <begin position="12"/>
        <end position="128"/>
    </location>
</feature>
<feature type="modified residue" description="4-aspartylphosphate" evidence="6">
    <location>
        <position position="61"/>
    </location>
</feature>
<keyword evidence="4 9" id="KW-0808">Transferase</keyword>
<dbReference type="PANTHER" id="PTHR43065">
    <property type="entry name" value="SENSOR HISTIDINE KINASE"/>
    <property type="match status" value="1"/>
</dbReference>
<dbReference type="RefSeq" id="WP_015180803.1">
    <property type="nucleotide sequence ID" value="NC_019738.1"/>
</dbReference>
<keyword evidence="10" id="KW-1185">Reference proteome</keyword>
<dbReference type="Proteomes" id="UP000010471">
    <property type="component" value="Chromosome"/>
</dbReference>
<keyword evidence="4 9" id="KW-0418">Kinase</keyword>
<evidence type="ECO:0000313" key="9">
    <source>
        <dbReference type="EMBL" id="AFZ16640.1"/>
    </source>
</evidence>
<dbReference type="SUPFAM" id="SSF52172">
    <property type="entry name" value="CheY-like"/>
    <property type="match status" value="1"/>
</dbReference>
<keyword evidence="5" id="KW-0902">Two-component regulatory system</keyword>
<organism evidence="9 10">
    <name type="scientific">Allocoleopsis franciscana PCC 7113</name>
    <dbReference type="NCBI Taxonomy" id="1173027"/>
    <lineage>
        <taxon>Bacteria</taxon>
        <taxon>Bacillati</taxon>
        <taxon>Cyanobacteriota</taxon>
        <taxon>Cyanophyceae</taxon>
        <taxon>Coleofasciculales</taxon>
        <taxon>Coleofasciculaceae</taxon>
        <taxon>Allocoleopsis</taxon>
        <taxon>Allocoleopsis franciscana</taxon>
    </lineage>
</organism>
<dbReference type="CDD" id="cd00082">
    <property type="entry name" value="HisKA"/>
    <property type="match status" value="1"/>
</dbReference>
<dbReference type="CDD" id="cd19920">
    <property type="entry name" value="REC_PA4781-like"/>
    <property type="match status" value="1"/>
</dbReference>
<dbReference type="PRINTS" id="PR00344">
    <property type="entry name" value="BCTRLSENSOR"/>
</dbReference>
<dbReference type="Pfam" id="PF00072">
    <property type="entry name" value="Response_reg"/>
    <property type="match status" value="1"/>
</dbReference>
<dbReference type="SMART" id="SM00388">
    <property type="entry name" value="HisKA"/>
    <property type="match status" value="1"/>
</dbReference>
<evidence type="ECO:0000256" key="1">
    <source>
        <dbReference type="ARBA" id="ARBA00000085"/>
    </source>
</evidence>
<proteinExistence type="predicted"/>
<dbReference type="SUPFAM" id="SSF55874">
    <property type="entry name" value="ATPase domain of HSP90 chaperone/DNA topoisomerase II/histidine kinase"/>
    <property type="match status" value="1"/>
</dbReference>
<gene>
    <name evidence="9" type="ORF">Mic7113_0728</name>
</gene>
<accession>K9W8D6</accession>
<dbReference type="InterPro" id="IPR001789">
    <property type="entry name" value="Sig_transdc_resp-reg_receiver"/>
</dbReference>
<feature type="domain" description="Histidine kinase" evidence="7">
    <location>
        <begin position="201"/>
        <end position="473"/>
    </location>
</feature>
<evidence type="ECO:0000256" key="4">
    <source>
        <dbReference type="ARBA" id="ARBA00022777"/>
    </source>
</evidence>
<dbReference type="PATRIC" id="fig|1173027.3.peg.800"/>
<evidence type="ECO:0000256" key="2">
    <source>
        <dbReference type="ARBA" id="ARBA00012438"/>
    </source>
</evidence>
<dbReference type="SMART" id="SM00448">
    <property type="entry name" value="REC"/>
    <property type="match status" value="1"/>
</dbReference>
<dbReference type="SUPFAM" id="SSF47384">
    <property type="entry name" value="Homodimeric domain of signal transducing histidine kinase"/>
    <property type="match status" value="1"/>
</dbReference>
<dbReference type="AlphaFoldDB" id="K9W8D6"/>
<dbReference type="InterPro" id="IPR003594">
    <property type="entry name" value="HATPase_dom"/>
</dbReference>
<dbReference type="SMART" id="SM00387">
    <property type="entry name" value="HATPase_c"/>
    <property type="match status" value="1"/>
</dbReference>
<dbReference type="KEGG" id="mic:Mic7113_0728"/>
<dbReference type="GO" id="GO:0000155">
    <property type="term" value="F:phosphorelay sensor kinase activity"/>
    <property type="evidence" value="ECO:0007669"/>
    <property type="project" value="InterPro"/>
</dbReference>
<evidence type="ECO:0000259" key="8">
    <source>
        <dbReference type="PROSITE" id="PS50110"/>
    </source>
</evidence>
<dbReference type="InterPro" id="IPR011006">
    <property type="entry name" value="CheY-like_superfamily"/>
</dbReference>
<dbReference type="STRING" id="1173027.Mic7113_0728"/>
<dbReference type="InterPro" id="IPR036890">
    <property type="entry name" value="HATPase_C_sf"/>
</dbReference>
<protein>
    <recommendedName>
        <fullName evidence="2">histidine kinase</fullName>
        <ecNumber evidence="2">2.7.13.3</ecNumber>
    </recommendedName>
</protein>
<dbReference type="Gene3D" id="3.30.565.10">
    <property type="entry name" value="Histidine kinase-like ATPase, C-terminal domain"/>
    <property type="match status" value="1"/>
</dbReference>
<evidence type="ECO:0000256" key="5">
    <source>
        <dbReference type="ARBA" id="ARBA00023012"/>
    </source>
</evidence>
<reference evidence="9 10" key="1">
    <citation type="submission" date="2012-06" db="EMBL/GenBank/DDBJ databases">
        <title>Finished chromosome of genome of Microcoleus sp. PCC 7113.</title>
        <authorList>
            <consortium name="US DOE Joint Genome Institute"/>
            <person name="Gugger M."/>
            <person name="Coursin T."/>
            <person name="Rippka R."/>
            <person name="Tandeau De Marsac N."/>
            <person name="Huntemann M."/>
            <person name="Wei C.-L."/>
            <person name="Han J."/>
            <person name="Detter J.C."/>
            <person name="Han C."/>
            <person name="Tapia R."/>
            <person name="Chen A."/>
            <person name="Kyrpides N."/>
            <person name="Mavromatis K."/>
            <person name="Markowitz V."/>
            <person name="Szeto E."/>
            <person name="Ivanova N."/>
            <person name="Pagani I."/>
            <person name="Pati A."/>
            <person name="Goodwin L."/>
            <person name="Nordberg H.P."/>
            <person name="Cantor M.N."/>
            <person name="Hua S.X."/>
            <person name="Woyke T."/>
            <person name="Kerfeld C.A."/>
        </authorList>
    </citation>
    <scope>NUCLEOTIDE SEQUENCE [LARGE SCALE GENOMIC DNA]</scope>
    <source>
        <strain evidence="9 10">PCC 7113</strain>
    </source>
</reference>
<dbReference type="Gene3D" id="3.40.50.2300">
    <property type="match status" value="1"/>
</dbReference>
<evidence type="ECO:0000256" key="3">
    <source>
        <dbReference type="ARBA" id="ARBA00022553"/>
    </source>
</evidence>
<dbReference type="PROSITE" id="PS50109">
    <property type="entry name" value="HIS_KIN"/>
    <property type="match status" value="1"/>
</dbReference>
<dbReference type="InterPro" id="IPR036097">
    <property type="entry name" value="HisK_dim/P_sf"/>
</dbReference>
<evidence type="ECO:0000259" key="7">
    <source>
        <dbReference type="PROSITE" id="PS50109"/>
    </source>
</evidence>
<comment type="catalytic activity">
    <reaction evidence="1">
        <text>ATP + protein L-histidine = ADP + protein N-phospho-L-histidine.</text>
        <dbReference type="EC" id="2.7.13.3"/>
    </reaction>
</comment>
<dbReference type="HOGENOM" id="CLU_000445_114_72_3"/>
<dbReference type="eggNOG" id="COG4191">
    <property type="taxonomic scope" value="Bacteria"/>
</dbReference>
<dbReference type="PANTHER" id="PTHR43065:SF50">
    <property type="entry name" value="HISTIDINE KINASE"/>
    <property type="match status" value="1"/>
</dbReference>
<name>K9W8D6_9CYAN</name>
<dbReference type="InterPro" id="IPR004358">
    <property type="entry name" value="Sig_transdc_His_kin-like_C"/>
</dbReference>
<dbReference type="InterPro" id="IPR003661">
    <property type="entry name" value="HisK_dim/P_dom"/>
</dbReference>